<evidence type="ECO:0000313" key="2">
    <source>
        <dbReference type="Proteomes" id="UP000751190"/>
    </source>
</evidence>
<accession>A0A8J5XCS6</accession>
<protein>
    <submittedName>
        <fullName evidence="1">Uncharacterized protein</fullName>
    </submittedName>
</protein>
<organism evidence="1 2">
    <name type="scientific">Diacronema lutheri</name>
    <name type="common">Unicellular marine alga</name>
    <name type="synonym">Monochrysis lutheri</name>
    <dbReference type="NCBI Taxonomy" id="2081491"/>
    <lineage>
        <taxon>Eukaryota</taxon>
        <taxon>Haptista</taxon>
        <taxon>Haptophyta</taxon>
        <taxon>Pavlovophyceae</taxon>
        <taxon>Pavlovales</taxon>
        <taxon>Pavlovaceae</taxon>
        <taxon>Diacronema</taxon>
    </lineage>
</organism>
<keyword evidence="2" id="KW-1185">Reference proteome</keyword>
<reference evidence="1" key="1">
    <citation type="submission" date="2021-05" db="EMBL/GenBank/DDBJ databases">
        <title>The genome of the haptophyte Pavlova lutheri (Diacronema luteri, Pavlovales) - a model for lipid biosynthesis in eukaryotic algae.</title>
        <authorList>
            <person name="Hulatt C.J."/>
            <person name="Posewitz M.C."/>
        </authorList>
    </citation>
    <scope>NUCLEOTIDE SEQUENCE</scope>
    <source>
        <strain evidence="1">NIVA-4/92</strain>
    </source>
</reference>
<dbReference type="AlphaFoldDB" id="A0A8J5XCS6"/>
<dbReference type="OrthoDB" id="10546604at2759"/>
<name>A0A8J5XCS6_DIALT</name>
<proteinExistence type="predicted"/>
<sequence>MGQRWSTPSWPDEIFVVDCPRQKLFENIFMPSSVNDWLDTGELQAVEAVRDNDVAPGLLLKLKTEDATAYIEWTRREYDVGGIGEKIRWNFYWIGRPPPPEDVSVPSSKNTHTWVKKEATVKYTAQFTLSDPPNAPGRTKVLRETFDYTHSATLRFPFWATHRYLIKPDHSRLKAAAETMWKDGPTPSQVAMSTPWPWNVAE</sequence>
<evidence type="ECO:0000313" key="1">
    <source>
        <dbReference type="EMBL" id="KAG8466301.1"/>
    </source>
</evidence>
<comment type="caution">
    <text evidence="1">The sequence shown here is derived from an EMBL/GenBank/DDBJ whole genome shotgun (WGS) entry which is preliminary data.</text>
</comment>
<gene>
    <name evidence="1" type="ORF">KFE25_002057</name>
</gene>
<dbReference type="EMBL" id="JAGTXO010000008">
    <property type="protein sequence ID" value="KAG8466301.1"/>
    <property type="molecule type" value="Genomic_DNA"/>
</dbReference>
<dbReference type="Proteomes" id="UP000751190">
    <property type="component" value="Unassembled WGS sequence"/>
</dbReference>